<dbReference type="InterPro" id="IPR036388">
    <property type="entry name" value="WH-like_DNA-bd_sf"/>
</dbReference>
<keyword evidence="2" id="KW-0238">DNA-binding</keyword>
<dbReference type="Gene3D" id="1.10.10.10">
    <property type="entry name" value="Winged helix-like DNA-binding domain superfamily/Winged helix DNA-binding domain"/>
    <property type="match status" value="1"/>
</dbReference>
<evidence type="ECO:0000313" key="2">
    <source>
        <dbReference type="EMBL" id="MBG6122781.1"/>
    </source>
</evidence>
<dbReference type="GO" id="GO:0003700">
    <property type="term" value="F:DNA-binding transcription factor activity"/>
    <property type="evidence" value="ECO:0007669"/>
    <property type="project" value="InterPro"/>
</dbReference>
<dbReference type="PANTHER" id="PTHR33164">
    <property type="entry name" value="TRANSCRIPTIONAL REGULATOR, MARR FAMILY"/>
    <property type="match status" value="1"/>
</dbReference>
<dbReference type="EMBL" id="JADOUE010000001">
    <property type="protein sequence ID" value="MBG6122781.1"/>
    <property type="molecule type" value="Genomic_DNA"/>
</dbReference>
<dbReference type="InterPro" id="IPR036390">
    <property type="entry name" value="WH_DNA-bd_sf"/>
</dbReference>
<name>A0A931E2V4_9CORY</name>
<reference evidence="2" key="1">
    <citation type="submission" date="2020-11" db="EMBL/GenBank/DDBJ databases">
        <title>Sequencing the genomes of 1000 actinobacteria strains.</title>
        <authorList>
            <person name="Klenk H.-P."/>
        </authorList>
    </citation>
    <scope>NUCLEOTIDE SEQUENCE</scope>
    <source>
        <strain evidence="2">DSM 45632</strain>
    </source>
</reference>
<sequence length="165" mass="18558">MAQNSQKSSVEKNEPHTPDELARAIRPFLTKLYVAYFRISQTSDITGPQLSILERLNAAGPMRISQLAQEEGIRMPTASNTLHQLEERNLVARVRDEQDRRGVTVELTDFGREELERVANERTKYVAEMLSTIDPELLSSRERTQGVVDILGALAESYATDNVVS</sequence>
<dbReference type="InterPro" id="IPR000835">
    <property type="entry name" value="HTH_MarR-typ"/>
</dbReference>
<dbReference type="Pfam" id="PF01047">
    <property type="entry name" value="MarR"/>
    <property type="match status" value="1"/>
</dbReference>
<accession>A0A931E2V4</accession>
<proteinExistence type="predicted"/>
<evidence type="ECO:0000313" key="3">
    <source>
        <dbReference type="Proteomes" id="UP000658613"/>
    </source>
</evidence>
<dbReference type="AlphaFoldDB" id="A0A931E2V4"/>
<organism evidence="2 3">
    <name type="scientific">Corynebacterium aquatimens</name>
    <dbReference type="NCBI Taxonomy" id="1190508"/>
    <lineage>
        <taxon>Bacteria</taxon>
        <taxon>Bacillati</taxon>
        <taxon>Actinomycetota</taxon>
        <taxon>Actinomycetes</taxon>
        <taxon>Mycobacteriales</taxon>
        <taxon>Corynebacteriaceae</taxon>
        <taxon>Corynebacterium</taxon>
    </lineage>
</organism>
<dbReference type="PROSITE" id="PS50995">
    <property type="entry name" value="HTH_MARR_2"/>
    <property type="match status" value="1"/>
</dbReference>
<dbReference type="GO" id="GO:0006950">
    <property type="term" value="P:response to stress"/>
    <property type="evidence" value="ECO:0007669"/>
    <property type="project" value="TreeGrafter"/>
</dbReference>
<dbReference type="SUPFAM" id="SSF46785">
    <property type="entry name" value="Winged helix' DNA-binding domain"/>
    <property type="match status" value="1"/>
</dbReference>
<dbReference type="Proteomes" id="UP000658613">
    <property type="component" value="Unassembled WGS sequence"/>
</dbReference>
<gene>
    <name evidence="2" type="ORF">IW254_001750</name>
</gene>
<keyword evidence="3" id="KW-1185">Reference proteome</keyword>
<protein>
    <submittedName>
        <fullName evidence="2">DNA-binding MarR family transcriptional regulator</fullName>
    </submittedName>
</protein>
<comment type="caution">
    <text evidence="2">The sequence shown here is derived from an EMBL/GenBank/DDBJ whole genome shotgun (WGS) entry which is preliminary data.</text>
</comment>
<evidence type="ECO:0000259" key="1">
    <source>
        <dbReference type="PROSITE" id="PS50995"/>
    </source>
</evidence>
<dbReference type="RefSeq" id="WP_196825113.1">
    <property type="nucleotide sequence ID" value="NZ_CP046980.1"/>
</dbReference>
<dbReference type="GO" id="GO:0003677">
    <property type="term" value="F:DNA binding"/>
    <property type="evidence" value="ECO:0007669"/>
    <property type="project" value="UniProtKB-KW"/>
</dbReference>
<feature type="domain" description="HTH marR-type" evidence="1">
    <location>
        <begin position="18"/>
        <end position="156"/>
    </location>
</feature>
<dbReference type="InterPro" id="IPR039422">
    <property type="entry name" value="MarR/SlyA-like"/>
</dbReference>
<dbReference type="SMART" id="SM00347">
    <property type="entry name" value="HTH_MARR"/>
    <property type="match status" value="1"/>
</dbReference>
<dbReference type="PANTHER" id="PTHR33164:SF43">
    <property type="entry name" value="HTH-TYPE TRANSCRIPTIONAL REPRESSOR YETL"/>
    <property type="match status" value="1"/>
</dbReference>